<evidence type="ECO:0000313" key="2">
    <source>
        <dbReference type="EMBL" id="TWH80401.1"/>
    </source>
</evidence>
<dbReference type="EMBL" id="VLKH01000004">
    <property type="protein sequence ID" value="TWH80401.1"/>
    <property type="molecule type" value="Genomic_DNA"/>
</dbReference>
<gene>
    <name evidence="2" type="ORF">LY60_01663</name>
</gene>
<keyword evidence="2" id="KW-0489">Methyltransferase</keyword>
<organism evidence="2 3">
    <name type="scientific">Sedimentibacter saalensis</name>
    <dbReference type="NCBI Taxonomy" id="130788"/>
    <lineage>
        <taxon>Bacteria</taxon>
        <taxon>Bacillati</taxon>
        <taxon>Bacillota</taxon>
        <taxon>Tissierellia</taxon>
        <taxon>Sedimentibacter</taxon>
    </lineage>
</organism>
<dbReference type="GO" id="GO:0032259">
    <property type="term" value="P:methylation"/>
    <property type="evidence" value="ECO:0007669"/>
    <property type="project" value="UniProtKB-KW"/>
</dbReference>
<comment type="caution">
    <text evidence="2">The sequence shown here is derived from an EMBL/GenBank/DDBJ whole genome shotgun (WGS) entry which is preliminary data.</text>
</comment>
<reference evidence="2 3" key="1">
    <citation type="submission" date="2019-07" db="EMBL/GenBank/DDBJ databases">
        <title>Genomic Encyclopedia of Type Strains, Phase I: the one thousand microbial genomes (KMG-I) project.</title>
        <authorList>
            <person name="Kyrpides N."/>
        </authorList>
    </citation>
    <scope>NUCLEOTIDE SEQUENCE [LARGE SCALE GENOMIC DNA]</scope>
    <source>
        <strain evidence="2 3">DSM 13558</strain>
    </source>
</reference>
<dbReference type="Gene3D" id="3.40.50.150">
    <property type="entry name" value="Vaccinia Virus protein VP39"/>
    <property type="match status" value="1"/>
</dbReference>
<evidence type="ECO:0000313" key="3">
    <source>
        <dbReference type="Proteomes" id="UP000315343"/>
    </source>
</evidence>
<dbReference type="Proteomes" id="UP000315343">
    <property type="component" value="Unassembled WGS sequence"/>
</dbReference>
<proteinExistence type="predicted"/>
<dbReference type="Pfam" id="PF13649">
    <property type="entry name" value="Methyltransf_25"/>
    <property type="match status" value="1"/>
</dbReference>
<dbReference type="InterPro" id="IPR050723">
    <property type="entry name" value="CFA/CMAS"/>
</dbReference>
<dbReference type="OrthoDB" id="5522265at2"/>
<dbReference type="GO" id="GO:0008168">
    <property type="term" value="F:methyltransferase activity"/>
    <property type="evidence" value="ECO:0007669"/>
    <property type="project" value="UniProtKB-KW"/>
</dbReference>
<keyword evidence="2" id="KW-0808">Transferase</keyword>
<keyword evidence="3" id="KW-1185">Reference proteome</keyword>
<protein>
    <submittedName>
        <fullName evidence="2">Methyltransferase family protein</fullName>
    </submittedName>
</protein>
<sequence length="225" mass="25190">MAIFDNVASDYDAWYTDIKGSFVDTVETDLAFKLIKVEKGMKVLDVGCGTGNFSIKLAKMGCDVTGIDISDNMLEIARKKAEAENLGIKFLHMDLNDLNFIENEFDAVFSMAAFEFVDDEDAPNALEGMLNVVKKGGQVLIGTISSNSSWGELYQDESFMKNTVFEYAKFKTLDDMKNWNKEKLVDFGQCLFISPLSPEEDYNYEKENELAGTAVGGYICALWKK</sequence>
<dbReference type="AlphaFoldDB" id="A0A562JB45"/>
<dbReference type="PANTHER" id="PTHR43667">
    <property type="entry name" value="CYCLOPROPANE-FATTY-ACYL-PHOSPHOLIPID SYNTHASE"/>
    <property type="match status" value="1"/>
</dbReference>
<evidence type="ECO:0000259" key="1">
    <source>
        <dbReference type="Pfam" id="PF13649"/>
    </source>
</evidence>
<dbReference type="InterPro" id="IPR041698">
    <property type="entry name" value="Methyltransf_25"/>
</dbReference>
<dbReference type="RefSeq" id="WP_145082253.1">
    <property type="nucleotide sequence ID" value="NZ_VLKH01000004.1"/>
</dbReference>
<accession>A0A562JB45</accession>
<dbReference type="SUPFAM" id="SSF53335">
    <property type="entry name" value="S-adenosyl-L-methionine-dependent methyltransferases"/>
    <property type="match status" value="1"/>
</dbReference>
<feature type="domain" description="Methyltransferase" evidence="1">
    <location>
        <begin position="43"/>
        <end position="137"/>
    </location>
</feature>
<dbReference type="CDD" id="cd02440">
    <property type="entry name" value="AdoMet_MTases"/>
    <property type="match status" value="1"/>
</dbReference>
<dbReference type="InterPro" id="IPR029063">
    <property type="entry name" value="SAM-dependent_MTases_sf"/>
</dbReference>
<dbReference type="PANTHER" id="PTHR43667:SF2">
    <property type="entry name" value="FATTY ACID C-METHYL TRANSFERASE"/>
    <property type="match status" value="1"/>
</dbReference>
<name>A0A562JB45_9FIRM</name>